<feature type="compositionally biased region" description="Low complexity" evidence="1">
    <location>
        <begin position="237"/>
        <end position="256"/>
    </location>
</feature>
<organism evidence="4 5">
    <name type="scientific">Actinophytocola glycyrrhizae</name>
    <dbReference type="NCBI Taxonomy" id="2044873"/>
    <lineage>
        <taxon>Bacteria</taxon>
        <taxon>Bacillati</taxon>
        <taxon>Actinomycetota</taxon>
        <taxon>Actinomycetes</taxon>
        <taxon>Pseudonocardiales</taxon>
        <taxon>Pseudonocardiaceae</taxon>
    </lineage>
</organism>
<feature type="chain" id="PRO_5045692223" evidence="3">
    <location>
        <begin position="33"/>
        <end position="306"/>
    </location>
</feature>
<accession>A0ABV9S5G9</accession>
<dbReference type="RefSeq" id="WP_378058354.1">
    <property type="nucleotide sequence ID" value="NZ_JBHSIS010000010.1"/>
</dbReference>
<keyword evidence="3" id="KW-0732">Signal</keyword>
<gene>
    <name evidence="4" type="ORF">ACFPCV_22965</name>
</gene>
<evidence type="ECO:0000256" key="1">
    <source>
        <dbReference type="SAM" id="MobiDB-lite"/>
    </source>
</evidence>
<proteinExistence type="predicted"/>
<protein>
    <submittedName>
        <fullName evidence="4">Choice-of-anchor P family protein</fullName>
    </submittedName>
</protein>
<evidence type="ECO:0000313" key="5">
    <source>
        <dbReference type="Proteomes" id="UP001595859"/>
    </source>
</evidence>
<evidence type="ECO:0000256" key="3">
    <source>
        <dbReference type="SAM" id="SignalP"/>
    </source>
</evidence>
<name>A0ABV9S5G9_9PSEU</name>
<keyword evidence="2" id="KW-0472">Membrane</keyword>
<sequence>MTLRRTRMLASGCSLVGVAALAAVLTAPPAVAERGPSGSAYALSVATTLLNQPLVKIDPRPTAVYPRGGSDSLVEVGPDAAGLVTANALNASSVLRGRTLISEAGIADVTVKNILSASLISADCEAGPSGVTGTSAVAGLTVLGQRIDVTLSGEIDVLGVAKVRVNEQIRTGSTLTVNAVHVIIGGPVGNITSADIVLAQAKCAWTGGTAPTTTPSTTTTTTSVGGTTSPSEPPVTGPSEPTSGTTTDRADATTTRQGVSNASNDEDLADTGASGILPISLTGLALLAGGGATMFVAKRRRAANQD</sequence>
<dbReference type="EMBL" id="JBHSIS010000010">
    <property type="protein sequence ID" value="MFC4856377.1"/>
    <property type="molecule type" value="Genomic_DNA"/>
</dbReference>
<reference evidence="5" key="1">
    <citation type="journal article" date="2019" name="Int. J. Syst. Evol. Microbiol.">
        <title>The Global Catalogue of Microorganisms (GCM) 10K type strain sequencing project: providing services to taxonomists for standard genome sequencing and annotation.</title>
        <authorList>
            <consortium name="The Broad Institute Genomics Platform"/>
            <consortium name="The Broad Institute Genome Sequencing Center for Infectious Disease"/>
            <person name="Wu L."/>
            <person name="Ma J."/>
        </authorList>
    </citation>
    <scope>NUCLEOTIDE SEQUENCE [LARGE SCALE GENOMIC DNA]</scope>
    <source>
        <strain evidence="5">ZS-22-S1</strain>
    </source>
</reference>
<dbReference type="NCBIfam" id="NF040603">
    <property type="entry name" value="choice_anch_P"/>
    <property type="match status" value="1"/>
</dbReference>
<feature type="signal peptide" evidence="3">
    <location>
        <begin position="1"/>
        <end position="32"/>
    </location>
</feature>
<evidence type="ECO:0000313" key="4">
    <source>
        <dbReference type="EMBL" id="MFC4856377.1"/>
    </source>
</evidence>
<feature type="compositionally biased region" description="Low complexity" evidence="1">
    <location>
        <begin position="207"/>
        <end position="230"/>
    </location>
</feature>
<keyword evidence="2" id="KW-1133">Transmembrane helix</keyword>
<comment type="caution">
    <text evidence="4">The sequence shown here is derived from an EMBL/GenBank/DDBJ whole genome shotgun (WGS) entry which is preliminary data.</text>
</comment>
<feature type="transmembrane region" description="Helical" evidence="2">
    <location>
        <begin position="276"/>
        <end position="297"/>
    </location>
</feature>
<keyword evidence="5" id="KW-1185">Reference proteome</keyword>
<feature type="region of interest" description="Disordered" evidence="1">
    <location>
        <begin position="207"/>
        <end position="270"/>
    </location>
</feature>
<dbReference type="Proteomes" id="UP001595859">
    <property type="component" value="Unassembled WGS sequence"/>
</dbReference>
<keyword evidence="2" id="KW-0812">Transmembrane</keyword>
<evidence type="ECO:0000256" key="2">
    <source>
        <dbReference type="SAM" id="Phobius"/>
    </source>
</evidence>